<name>X7ZU15_MYCXE</name>
<dbReference type="EC" id="2.5.1.15" evidence="1"/>
<dbReference type="GO" id="GO:0004156">
    <property type="term" value="F:dihydropteroate synthase activity"/>
    <property type="evidence" value="ECO:0007669"/>
    <property type="project" value="UniProtKB-EC"/>
</dbReference>
<comment type="caution">
    <text evidence="1">The sequence shown here is derived from an EMBL/GenBank/DDBJ whole genome shotgun (WGS) entry which is preliminary data.</text>
</comment>
<keyword evidence="1" id="KW-0808">Transferase</keyword>
<accession>X7ZU15</accession>
<dbReference type="PATRIC" id="fig|1299334.3.peg.7713"/>
<dbReference type="AlphaFoldDB" id="X7ZU15"/>
<organism evidence="1">
    <name type="scientific">Mycobacterium xenopi 4042</name>
    <dbReference type="NCBI Taxonomy" id="1299334"/>
    <lineage>
        <taxon>Bacteria</taxon>
        <taxon>Bacillati</taxon>
        <taxon>Actinomycetota</taxon>
        <taxon>Actinomycetes</taxon>
        <taxon>Mycobacteriales</taxon>
        <taxon>Mycobacteriaceae</taxon>
        <taxon>Mycobacterium</taxon>
    </lineage>
</organism>
<gene>
    <name evidence="1" type="primary">folP</name>
    <name evidence="1" type="ORF">I553_5774</name>
</gene>
<proteinExistence type="predicted"/>
<dbReference type="EMBL" id="JAOB01000069">
    <property type="protein sequence ID" value="EUA23127.1"/>
    <property type="molecule type" value="Genomic_DNA"/>
</dbReference>
<reference evidence="1" key="1">
    <citation type="submission" date="2014-01" db="EMBL/GenBank/DDBJ databases">
        <authorList>
            <person name="Brown-Elliot B."/>
            <person name="Wallace R."/>
            <person name="Lenaerts A."/>
            <person name="Ordway D."/>
            <person name="DeGroote M.A."/>
            <person name="Parker T."/>
            <person name="Sizemore C."/>
            <person name="Tallon L.J."/>
            <person name="Sadzewicz L.K."/>
            <person name="Sengamalay N."/>
            <person name="Fraser C.M."/>
            <person name="Hine E."/>
            <person name="Shefchek K.A."/>
            <person name="Das S.P."/>
            <person name="Tettelin H."/>
        </authorList>
    </citation>
    <scope>NUCLEOTIDE SEQUENCE [LARGE SCALE GENOMIC DNA]</scope>
    <source>
        <strain evidence="1">4042</strain>
    </source>
</reference>
<evidence type="ECO:0000313" key="1">
    <source>
        <dbReference type="EMBL" id="EUA23127.1"/>
    </source>
</evidence>
<sequence length="37" mass="3889">MRPPDGRETATAVISALAALHGVWGYACTTCEPVSTR</sequence>
<dbReference type="PROSITE" id="PS51257">
    <property type="entry name" value="PROKAR_LIPOPROTEIN"/>
    <property type="match status" value="1"/>
</dbReference>
<protein>
    <submittedName>
        <fullName evidence="1">Dihydropteroate synthase domain protein</fullName>
        <ecNumber evidence="1">2.5.1.15</ecNumber>
    </submittedName>
</protein>